<dbReference type="AlphaFoldDB" id="A0A182J0K7"/>
<organism evidence="1">
    <name type="scientific">Anopheles atroparvus</name>
    <name type="common">European mosquito</name>
    <dbReference type="NCBI Taxonomy" id="41427"/>
    <lineage>
        <taxon>Eukaryota</taxon>
        <taxon>Metazoa</taxon>
        <taxon>Ecdysozoa</taxon>
        <taxon>Arthropoda</taxon>
        <taxon>Hexapoda</taxon>
        <taxon>Insecta</taxon>
        <taxon>Pterygota</taxon>
        <taxon>Neoptera</taxon>
        <taxon>Endopterygota</taxon>
        <taxon>Diptera</taxon>
        <taxon>Nematocera</taxon>
        <taxon>Culicoidea</taxon>
        <taxon>Culicidae</taxon>
        <taxon>Anophelinae</taxon>
        <taxon>Anopheles</taxon>
    </lineage>
</organism>
<reference evidence="1" key="1">
    <citation type="submission" date="2022-08" db="UniProtKB">
        <authorList>
            <consortium name="EnsemblMetazoa"/>
        </authorList>
    </citation>
    <scope>IDENTIFICATION</scope>
    <source>
        <strain evidence="1">EBRO</strain>
    </source>
</reference>
<dbReference type="STRING" id="41427.A0A182J0K7"/>
<name>A0A182J0K7_ANOAO</name>
<proteinExistence type="predicted"/>
<evidence type="ECO:0000313" key="1">
    <source>
        <dbReference type="EnsemblMetazoa" id="AATE009065-PA.1"/>
    </source>
</evidence>
<protein>
    <submittedName>
        <fullName evidence="1">Uncharacterized protein</fullName>
    </submittedName>
</protein>
<dbReference type="VEuPathDB" id="VectorBase:AATE009065"/>
<sequence length="410" mass="47805">MRIIPRESLSVLVGVLLLQVGSETAAECTIEVTEYLMRPLLSAPSPSWRCCELWNNLLLQFHYTRRNLTACEQHEETASTPEPSYAFCQLMLDNVRADLEGDRRMHEREMTIRVQVAQMEIRKQEQEKQAMGSELVKMNNEWRPLYLELMLTNIGMGYVRQALKYYHLYLEGNSPNTLHGPIIQWVYRDPKRENQRLDNLFTFVRHLPGKAVKLALYRLIKPEILKRPGQREGYVAAVAGLDAARIVFEDDNQNEYHLYTDLYEPVEKRWKSQVVAGKYEELIAFATSHPMHYGEVENSFSTFKPEEWKKLNVNQFITFPNRLPLAKQRLEALLMILLQLKERNQSDFKNYLVKLAGEVDICEALVKKSKDSDSAQDKLAEVKRKFLEIDGNNDYEYYLRESKKGQSKSG</sequence>
<accession>A0A182J0K7</accession>
<dbReference type="EnsemblMetazoa" id="AATE009065-RA">
    <property type="protein sequence ID" value="AATE009065-PA.1"/>
    <property type="gene ID" value="AATE009065"/>
</dbReference>